<evidence type="ECO:0000313" key="2">
    <source>
        <dbReference type="Proteomes" id="UP000498980"/>
    </source>
</evidence>
<keyword evidence="2" id="KW-1185">Reference proteome</keyword>
<proteinExistence type="predicted"/>
<reference evidence="1 2" key="1">
    <citation type="submission" date="2020-05" db="EMBL/GenBank/DDBJ databases">
        <title>Whole genome shotgun sequence of Streptomyces fulvorobeus NBRC 15897.</title>
        <authorList>
            <person name="Komaki H."/>
            <person name="Tamura T."/>
        </authorList>
    </citation>
    <scope>NUCLEOTIDE SEQUENCE [LARGE SCALE GENOMIC DNA]</scope>
    <source>
        <strain evidence="1 2">NBRC 15897</strain>
    </source>
</reference>
<gene>
    <name evidence="1" type="ORF">Sfulv_57410</name>
</gene>
<dbReference type="EMBL" id="BLWC01000001">
    <property type="protein sequence ID" value="GFN00931.1"/>
    <property type="molecule type" value="Genomic_DNA"/>
</dbReference>
<sequence length="124" mass="13431">MIIPIAQGMADSSRTGFRTGSVVTGVDAPPDSDRCSAYVDMEEAIPSKAGGEDSVRCGKHARRAGGRFTLAQLPLGHWIIARLSGQRINRAGSEVFPFLEPPSGRKDHGVLRMWIGPLSEPFLW</sequence>
<dbReference type="AlphaFoldDB" id="A0A7J0CEJ9"/>
<protein>
    <submittedName>
        <fullName evidence="1">Uncharacterized protein</fullName>
    </submittedName>
</protein>
<accession>A0A7J0CEJ9</accession>
<organism evidence="1 2">
    <name type="scientific">Streptomyces fulvorobeus</name>
    <dbReference type="NCBI Taxonomy" id="284028"/>
    <lineage>
        <taxon>Bacteria</taxon>
        <taxon>Bacillati</taxon>
        <taxon>Actinomycetota</taxon>
        <taxon>Actinomycetes</taxon>
        <taxon>Kitasatosporales</taxon>
        <taxon>Streptomycetaceae</taxon>
        <taxon>Streptomyces</taxon>
    </lineage>
</organism>
<name>A0A7J0CEJ9_9ACTN</name>
<evidence type="ECO:0000313" key="1">
    <source>
        <dbReference type="EMBL" id="GFN00931.1"/>
    </source>
</evidence>
<comment type="caution">
    <text evidence="1">The sequence shown here is derived from an EMBL/GenBank/DDBJ whole genome shotgun (WGS) entry which is preliminary data.</text>
</comment>
<dbReference type="Proteomes" id="UP000498980">
    <property type="component" value="Unassembled WGS sequence"/>
</dbReference>